<keyword evidence="2" id="KW-0732">Signal</keyword>
<name>A0ABD3MSV7_9STRA</name>
<feature type="compositionally biased region" description="Low complexity" evidence="1">
    <location>
        <begin position="457"/>
        <end position="476"/>
    </location>
</feature>
<feature type="region of interest" description="Disordered" evidence="1">
    <location>
        <begin position="414"/>
        <end position="479"/>
    </location>
</feature>
<sequence length="920" mass="98963">MRLLLPPSLLFLLPSSRSALVQKDKEEAILRHLLKTSNRKDSNRIKNDVVAEPESDTGVDLKECYYNLLSASNYDYILSQSDFLTFVNLQSNGVGVTTPWGTSITSFNQLSAKFVGVYNEYACGDALVGCPTIEGIEVENVYDLEGGFLGRLCGSMAEAVEEYSLEIGSVSVESGEELEKEEEDESELPISFTFQIGNTANLSAYSILSGSYPSNTMKDSLVAGMAAVVKDVVQEVFYQEDAVYVDGSIRIDNIQDVECANLSSDLVCQNVLTTIDVIVGNQTKEDIKLTFLQGITEALNAGEFAFPMESGVILVDEAGVASSGSVNDVPTVGYKPSEGGFGGFPGLGLQEEEESTEANWKVPMLACASVVVFVASLVFAVVRKSHREDQNKLINNGNNDDMFIGELMENDTGAFKRGGDGAPNAGNPAGDIERGSASTCSSSDPSNPFSDVISKHSSNSSTPSSPEESPGNTTSEGEFSSMVNRANTNPFSLQSVASSSMEGTMSPNPTVTPGESPNVMVYEQSGGLSCDSLDNYVKTRLSLDNYDDWLSTVAESDDEFSKSDVSSLSEVVHDATAPIVSPEKNENNPEESLTPIVSNSCRKLIPPESDCSPIDEGNHSDDDTQNVVPPNDNIAAALAATIVMDHSIDDSSAATSRMTDVDGASSIEASTITSDITFMEAPRMLLTHIGTAFNNMKMARKTRPIFEFATSPQIDEEGSGHLDSDSLDEIKTDLASAIRAGDWTAVSATALLLAKADPSAADFDDMQFSVMSKEQSILTSKTQQERASELDSLVTLGDWKGVLMAVSQFEGASDTESFAVSVLDEQQISPAPLLPPTEYVEELHGADLRSQVEDLVKSVVPEEIDNIDEMILQFSGREEELIDTLKTMQERSIEIKQQELNKESAASEPKEDILNDVPSS</sequence>
<protein>
    <submittedName>
        <fullName evidence="3">Uncharacterized protein</fullName>
    </submittedName>
</protein>
<feature type="region of interest" description="Disordered" evidence="1">
    <location>
        <begin position="607"/>
        <end position="627"/>
    </location>
</feature>
<keyword evidence="4" id="KW-1185">Reference proteome</keyword>
<dbReference type="EMBL" id="JALLPJ020001403">
    <property type="protein sequence ID" value="KAL3765322.1"/>
    <property type="molecule type" value="Genomic_DNA"/>
</dbReference>
<accession>A0ABD3MSV7</accession>
<feature type="compositionally biased region" description="Polar residues" evidence="1">
    <location>
        <begin position="436"/>
        <end position="449"/>
    </location>
</feature>
<evidence type="ECO:0000313" key="3">
    <source>
        <dbReference type="EMBL" id="KAL3765322.1"/>
    </source>
</evidence>
<feature type="signal peptide" evidence="2">
    <location>
        <begin position="1"/>
        <end position="18"/>
    </location>
</feature>
<feature type="region of interest" description="Disordered" evidence="1">
    <location>
        <begin position="496"/>
        <end position="520"/>
    </location>
</feature>
<comment type="caution">
    <text evidence="3">The sequence shown here is derived from an EMBL/GenBank/DDBJ whole genome shotgun (WGS) entry which is preliminary data.</text>
</comment>
<feature type="chain" id="PRO_5044758642" evidence="2">
    <location>
        <begin position="19"/>
        <end position="920"/>
    </location>
</feature>
<organism evidence="3 4">
    <name type="scientific">Cyclotella atomus</name>
    <dbReference type="NCBI Taxonomy" id="382360"/>
    <lineage>
        <taxon>Eukaryota</taxon>
        <taxon>Sar</taxon>
        <taxon>Stramenopiles</taxon>
        <taxon>Ochrophyta</taxon>
        <taxon>Bacillariophyta</taxon>
        <taxon>Coscinodiscophyceae</taxon>
        <taxon>Thalassiosirophycidae</taxon>
        <taxon>Stephanodiscales</taxon>
        <taxon>Stephanodiscaceae</taxon>
        <taxon>Cyclotella</taxon>
    </lineage>
</organism>
<evidence type="ECO:0000256" key="1">
    <source>
        <dbReference type="SAM" id="MobiDB-lite"/>
    </source>
</evidence>
<proteinExistence type="predicted"/>
<feature type="region of interest" description="Disordered" evidence="1">
    <location>
        <begin position="898"/>
        <end position="920"/>
    </location>
</feature>
<dbReference type="AlphaFoldDB" id="A0ABD3MSV7"/>
<feature type="compositionally biased region" description="Polar residues" evidence="1">
    <location>
        <begin position="496"/>
        <end position="515"/>
    </location>
</feature>
<gene>
    <name evidence="3" type="ORF">ACHAWO_010011</name>
</gene>
<dbReference type="Proteomes" id="UP001530400">
    <property type="component" value="Unassembled WGS sequence"/>
</dbReference>
<reference evidence="3 4" key="1">
    <citation type="submission" date="2024-10" db="EMBL/GenBank/DDBJ databases">
        <title>Updated reference genomes for cyclostephanoid diatoms.</title>
        <authorList>
            <person name="Roberts W.R."/>
            <person name="Alverson A.J."/>
        </authorList>
    </citation>
    <scope>NUCLEOTIDE SEQUENCE [LARGE SCALE GENOMIC DNA]</scope>
    <source>
        <strain evidence="3 4">AJA010-31</strain>
    </source>
</reference>
<evidence type="ECO:0000256" key="2">
    <source>
        <dbReference type="SAM" id="SignalP"/>
    </source>
</evidence>
<evidence type="ECO:0000313" key="4">
    <source>
        <dbReference type="Proteomes" id="UP001530400"/>
    </source>
</evidence>